<keyword evidence="6" id="KW-1185">Reference proteome</keyword>
<keyword evidence="4" id="KW-0408">Iron</keyword>
<dbReference type="GO" id="GO:0005737">
    <property type="term" value="C:cytoplasm"/>
    <property type="evidence" value="ECO:0007669"/>
    <property type="project" value="TreeGrafter"/>
</dbReference>
<evidence type="ECO:0000256" key="4">
    <source>
        <dbReference type="ARBA" id="ARBA00023004"/>
    </source>
</evidence>
<evidence type="ECO:0000313" key="7">
    <source>
        <dbReference type="RefSeq" id="XP_031416599.1"/>
    </source>
</evidence>
<dbReference type="GO" id="GO:0006805">
    <property type="term" value="P:xenobiotic metabolic process"/>
    <property type="evidence" value="ECO:0007669"/>
    <property type="project" value="TreeGrafter"/>
</dbReference>
<dbReference type="OrthoDB" id="2789670at2759"/>
<dbReference type="SUPFAM" id="SSF48264">
    <property type="entry name" value="Cytochrome P450"/>
    <property type="match status" value="1"/>
</dbReference>
<evidence type="ECO:0000256" key="1">
    <source>
        <dbReference type="ARBA" id="ARBA00001971"/>
    </source>
</evidence>
<protein>
    <submittedName>
        <fullName evidence="7">Cytochrome P450 2K3-like</fullName>
    </submittedName>
</protein>
<dbReference type="GO" id="GO:0016712">
    <property type="term" value="F:oxidoreductase activity, acting on paired donors, with incorporation or reduction of molecular oxygen, reduced flavin or flavoprotein as one donor, and incorporation of one atom of oxygen"/>
    <property type="evidence" value="ECO:0007669"/>
    <property type="project" value="TreeGrafter"/>
</dbReference>
<dbReference type="AlphaFoldDB" id="A0A6P8EWD6"/>
<feature type="non-terminal residue" evidence="7">
    <location>
        <position position="159"/>
    </location>
</feature>
<evidence type="ECO:0000313" key="6">
    <source>
        <dbReference type="Proteomes" id="UP000515152"/>
    </source>
</evidence>
<keyword evidence="5" id="KW-0812">Transmembrane</keyword>
<dbReference type="InterPro" id="IPR002401">
    <property type="entry name" value="Cyt_P450_E_grp-I"/>
</dbReference>
<organism evidence="6 7">
    <name type="scientific">Clupea harengus</name>
    <name type="common">Atlantic herring</name>
    <dbReference type="NCBI Taxonomy" id="7950"/>
    <lineage>
        <taxon>Eukaryota</taxon>
        <taxon>Metazoa</taxon>
        <taxon>Chordata</taxon>
        <taxon>Craniata</taxon>
        <taxon>Vertebrata</taxon>
        <taxon>Euteleostomi</taxon>
        <taxon>Actinopterygii</taxon>
        <taxon>Neopterygii</taxon>
        <taxon>Teleostei</taxon>
        <taxon>Clupei</taxon>
        <taxon>Clupeiformes</taxon>
        <taxon>Clupeoidei</taxon>
        <taxon>Clupeidae</taxon>
        <taxon>Clupea</taxon>
    </lineage>
</organism>
<dbReference type="Gene3D" id="1.10.630.10">
    <property type="entry name" value="Cytochrome P450"/>
    <property type="match status" value="1"/>
</dbReference>
<dbReference type="PANTHER" id="PTHR24300">
    <property type="entry name" value="CYTOCHROME P450 508A4-RELATED"/>
    <property type="match status" value="1"/>
</dbReference>
<evidence type="ECO:0000256" key="3">
    <source>
        <dbReference type="ARBA" id="ARBA00022723"/>
    </source>
</evidence>
<evidence type="ECO:0000256" key="5">
    <source>
        <dbReference type="SAM" id="Phobius"/>
    </source>
</evidence>
<keyword evidence="3" id="KW-0479">Metal-binding</keyword>
<dbReference type="PRINTS" id="PR00463">
    <property type="entry name" value="EP450I"/>
</dbReference>
<sequence>MVLVEGLVSVSGSLLAVVLLLLLLLLYLSPSGPDPRPEGCRPEPPGPRALPLLGNLLQLDLKRTYRSLCELSKKYGPVFTVSFGPKKVVVLAGYKTVKQALQNQAEEFADRDITPVFHDLNHGHGIIFSNGENWREMRRFALSNLRDFGMGKRGSEEKI</sequence>
<dbReference type="InterPro" id="IPR001128">
    <property type="entry name" value="Cyt_P450"/>
</dbReference>
<dbReference type="GO" id="GO:0006082">
    <property type="term" value="P:organic acid metabolic process"/>
    <property type="evidence" value="ECO:0007669"/>
    <property type="project" value="TreeGrafter"/>
</dbReference>
<accession>A0A6P8EWD6</accession>
<evidence type="ECO:0000256" key="2">
    <source>
        <dbReference type="ARBA" id="ARBA00010617"/>
    </source>
</evidence>
<feature type="transmembrane region" description="Helical" evidence="5">
    <location>
        <begin position="6"/>
        <end position="28"/>
    </location>
</feature>
<name>A0A6P8EWD6_CLUHA</name>
<dbReference type="InterPro" id="IPR036396">
    <property type="entry name" value="Cyt_P450_sf"/>
</dbReference>
<keyword evidence="5" id="KW-1133">Transmembrane helix</keyword>
<proteinExistence type="inferred from homology"/>
<dbReference type="InterPro" id="IPR050182">
    <property type="entry name" value="Cytochrome_P450_fam2"/>
</dbReference>
<dbReference type="GeneID" id="116218617"/>
<reference evidence="7" key="1">
    <citation type="submission" date="2025-08" db="UniProtKB">
        <authorList>
            <consortium name="RefSeq"/>
        </authorList>
    </citation>
    <scope>IDENTIFICATION</scope>
</reference>
<dbReference type="PANTHER" id="PTHR24300:SF319">
    <property type="entry name" value="CYTOCHROME P450, FAMILY 2, SUBFAMILY AC, POLYPEPTIDE 1"/>
    <property type="match status" value="1"/>
</dbReference>
<dbReference type="KEGG" id="char:116218617"/>
<comment type="similarity">
    <text evidence="2">Belongs to the cytochrome P450 family.</text>
</comment>
<dbReference type="Pfam" id="PF00067">
    <property type="entry name" value="p450"/>
    <property type="match status" value="1"/>
</dbReference>
<comment type="cofactor">
    <cofactor evidence="1">
        <name>heme</name>
        <dbReference type="ChEBI" id="CHEBI:30413"/>
    </cofactor>
</comment>
<dbReference type="GO" id="GO:0020037">
    <property type="term" value="F:heme binding"/>
    <property type="evidence" value="ECO:0007669"/>
    <property type="project" value="InterPro"/>
</dbReference>
<keyword evidence="5" id="KW-0472">Membrane</keyword>
<dbReference type="GO" id="GO:0005506">
    <property type="term" value="F:iron ion binding"/>
    <property type="evidence" value="ECO:0007669"/>
    <property type="project" value="InterPro"/>
</dbReference>
<dbReference type="Proteomes" id="UP000515152">
    <property type="component" value="Chromosome 23"/>
</dbReference>
<dbReference type="RefSeq" id="XP_031416599.1">
    <property type="nucleotide sequence ID" value="XM_031560739.2"/>
</dbReference>
<gene>
    <name evidence="7" type="primary">LOC116218617</name>
</gene>